<name>A0A9X1YG88_9BURK</name>
<reference evidence="2" key="1">
    <citation type="submission" date="2021-11" db="EMBL/GenBank/DDBJ databases">
        <title>BS-T2-15 a new species belonging to the Comamonadaceae family isolated from the soil of a French oak forest.</title>
        <authorList>
            <person name="Mieszkin S."/>
            <person name="Alain K."/>
        </authorList>
    </citation>
    <scope>NUCLEOTIDE SEQUENCE</scope>
    <source>
        <strain evidence="2">BS-T2-15</strain>
    </source>
</reference>
<dbReference type="AlphaFoldDB" id="A0A9X1YG88"/>
<feature type="region of interest" description="Disordered" evidence="1">
    <location>
        <begin position="82"/>
        <end position="103"/>
    </location>
</feature>
<dbReference type="Proteomes" id="UP001139353">
    <property type="component" value="Unassembled WGS sequence"/>
</dbReference>
<sequence>MSSKPAAANSFGSASRPGTSTPKARGRLARRDLLVEQRHPALEVARPRRVLEQQEVAPPVGRVGGRQDAQVAATVSDLAVEAGEDQVGAPAQRQAGVDRFGGH</sequence>
<evidence type="ECO:0000313" key="2">
    <source>
        <dbReference type="EMBL" id="MCK9685152.1"/>
    </source>
</evidence>
<evidence type="ECO:0000313" key="3">
    <source>
        <dbReference type="Proteomes" id="UP001139353"/>
    </source>
</evidence>
<proteinExistence type="predicted"/>
<feature type="compositionally biased region" description="Polar residues" evidence="1">
    <location>
        <begin position="10"/>
        <end position="22"/>
    </location>
</feature>
<keyword evidence="3" id="KW-1185">Reference proteome</keyword>
<accession>A0A9X1YG88</accession>
<evidence type="ECO:0000256" key="1">
    <source>
        <dbReference type="SAM" id="MobiDB-lite"/>
    </source>
</evidence>
<protein>
    <submittedName>
        <fullName evidence="2">Uncharacterized protein</fullName>
    </submittedName>
</protein>
<dbReference type="EMBL" id="JAJLJH010000001">
    <property type="protein sequence ID" value="MCK9685152.1"/>
    <property type="molecule type" value="Genomic_DNA"/>
</dbReference>
<dbReference type="RefSeq" id="WP_275681162.1">
    <property type="nucleotide sequence ID" value="NZ_JAJLJH010000001.1"/>
</dbReference>
<feature type="region of interest" description="Disordered" evidence="1">
    <location>
        <begin position="1"/>
        <end position="32"/>
    </location>
</feature>
<comment type="caution">
    <text evidence="2">The sequence shown here is derived from an EMBL/GenBank/DDBJ whole genome shotgun (WGS) entry which is preliminary data.</text>
</comment>
<organism evidence="2 3">
    <name type="scientific">Scleromatobacter humisilvae</name>
    <dbReference type="NCBI Taxonomy" id="2897159"/>
    <lineage>
        <taxon>Bacteria</taxon>
        <taxon>Pseudomonadati</taxon>
        <taxon>Pseudomonadota</taxon>
        <taxon>Betaproteobacteria</taxon>
        <taxon>Burkholderiales</taxon>
        <taxon>Sphaerotilaceae</taxon>
        <taxon>Scleromatobacter</taxon>
    </lineage>
</organism>
<gene>
    <name evidence="2" type="ORF">LPC04_05440</name>
</gene>